<gene>
    <name evidence="1" type="ORF">CP970_36495</name>
</gene>
<accession>A0A5J6GMS1</accession>
<evidence type="ECO:0000313" key="1">
    <source>
        <dbReference type="EMBL" id="QEU95702.1"/>
    </source>
</evidence>
<dbReference type="AlphaFoldDB" id="A0A5J6GMS1"/>
<organism evidence="1 2">
    <name type="scientific">Streptomyces kanamyceticus</name>
    <dbReference type="NCBI Taxonomy" id="1967"/>
    <lineage>
        <taxon>Bacteria</taxon>
        <taxon>Bacillati</taxon>
        <taxon>Actinomycetota</taxon>
        <taxon>Actinomycetes</taxon>
        <taxon>Kitasatosporales</taxon>
        <taxon>Streptomycetaceae</taxon>
        <taxon>Streptomyces</taxon>
    </lineage>
</organism>
<protein>
    <submittedName>
        <fullName evidence="1">Uncharacterized protein</fullName>
    </submittedName>
</protein>
<dbReference type="InterPro" id="IPR027417">
    <property type="entry name" value="P-loop_NTPase"/>
</dbReference>
<dbReference type="RefSeq" id="WP_150494433.1">
    <property type="nucleotide sequence ID" value="NZ_CP023699.1"/>
</dbReference>
<sequence length="658" mass="73295">MTGSSHTEFSGPAGVVNTGSGHTYVTYAAENLLKTPPMARRRVAESQLHRLQQQFSRPVHINLAYDVLESRNILFLDGPPGSGRSSTARVLLCELPHSAGTYHELTAESDEGKGPRLAADEIGEQDRMLLDLSAASEGLWNAVQAQLWDFCHALQKQHSHLAVVLPTTLRQGQLAPDFLAFRQPIERPDGLDVIVRHLRCGGLDTRICDPFPSNLLAFVDKKPPVRELALLADRILHVRATEHGQGTFGTWCQEAVAAQTDRGPEVASLVPHLRKGSQRALLLSAALLDGARSEAVHRATAALLSVVKAPAEVRPLLEHPGLDERLEKIDAASDRGSRVRFEKSGFARAVRRHFWSTRPDLRTPLRTWVAQLVALPELTDSDREQLVRRFTDLCVSTRDTEELVSLVKHWTHDSARTDQLQDAARLLEQSIPSEACGAALRKQVYDWSTQRHLADSLRKVLVEVCEKVMSVRHPEAALVRLHHMARHEPSPGIAREALLRYVTNDPEDLRLHRRLMYRLTVMPSDAHRRPDTDLFLDLTSPVRLPKPFLRSSDLRSWLTTGWATAFDHATPERWHSCADAWLSAADATEDHVIADRLLTVLVGAAGSQYAIFSHLYASAREGTRPDLAALLLRKINAAQAMHLSRESTMPRQREAAPS</sequence>
<dbReference type="EMBL" id="CP023699">
    <property type="protein sequence ID" value="QEU95702.1"/>
    <property type="molecule type" value="Genomic_DNA"/>
</dbReference>
<dbReference type="KEGG" id="ska:CP970_36495"/>
<proteinExistence type="predicted"/>
<name>A0A5J6GMS1_STRKN</name>
<dbReference type="Proteomes" id="UP000325529">
    <property type="component" value="Chromosome"/>
</dbReference>
<evidence type="ECO:0000313" key="2">
    <source>
        <dbReference type="Proteomes" id="UP000325529"/>
    </source>
</evidence>
<keyword evidence="2" id="KW-1185">Reference proteome</keyword>
<dbReference type="SUPFAM" id="SSF52540">
    <property type="entry name" value="P-loop containing nucleoside triphosphate hydrolases"/>
    <property type="match status" value="1"/>
</dbReference>
<reference evidence="1 2" key="1">
    <citation type="submission" date="2017-09" db="EMBL/GenBank/DDBJ databases">
        <authorList>
            <person name="Lee N."/>
            <person name="Cho B.-K."/>
        </authorList>
    </citation>
    <scope>NUCLEOTIDE SEQUENCE [LARGE SCALE GENOMIC DNA]</scope>
    <source>
        <strain evidence="1 2">ATCC 12853</strain>
    </source>
</reference>